<dbReference type="Proteomes" id="UP001176429">
    <property type="component" value="Unassembled WGS sequence"/>
</dbReference>
<organism evidence="1 2">
    <name type="scientific">Hymenobacter aranciens</name>
    <dbReference type="NCBI Taxonomy" id="3063996"/>
    <lineage>
        <taxon>Bacteria</taxon>
        <taxon>Pseudomonadati</taxon>
        <taxon>Bacteroidota</taxon>
        <taxon>Cytophagia</taxon>
        <taxon>Cytophagales</taxon>
        <taxon>Hymenobacteraceae</taxon>
        <taxon>Hymenobacter</taxon>
    </lineage>
</organism>
<evidence type="ECO:0000313" key="2">
    <source>
        <dbReference type="Proteomes" id="UP001176429"/>
    </source>
</evidence>
<accession>A0ABT9BET7</accession>
<name>A0ABT9BET7_9BACT</name>
<evidence type="ECO:0000313" key="1">
    <source>
        <dbReference type="EMBL" id="MDO7876794.1"/>
    </source>
</evidence>
<gene>
    <name evidence="1" type="ORF">Q5H93_18760</name>
</gene>
<comment type="caution">
    <text evidence="1">The sequence shown here is derived from an EMBL/GenBank/DDBJ whole genome shotgun (WGS) entry which is preliminary data.</text>
</comment>
<proteinExistence type="predicted"/>
<reference evidence="1" key="1">
    <citation type="submission" date="2023-07" db="EMBL/GenBank/DDBJ databases">
        <authorList>
            <person name="Kim M.K."/>
        </authorList>
    </citation>
    <scope>NUCLEOTIDE SEQUENCE</scope>
    <source>
        <strain evidence="1">ASUV-10-1</strain>
    </source>
</reference>
<keyword evidence="2" id="KW-1185">Reference proteome</keyword>
<dbReference type="EMBL" id="JAUQSY010000014">
    <property type="protein sequence ID" value="MDO7876794.1"/>
    <property type="molecule type" value="Genomic_DNA"/>
</dbReference>
<dbReference type="RefSeq" id="WP_305008180.1">
    <property type="nucleotide sequence ID" value="NZ_JAUQSY010000014.1"/>
</dbReference>
<protein>
    <submittedName>
        <fullName evidence="1">Uncharacterized protein</fullName>
    </submittedName>
</protein>
<sequence>MDYSSLKTREECDLAKAEVEFERRTYANRDEDADIADVRAGRTQASTTSQLAKVEARIASANAVLAAPGIDAELQETTTDELAALQVQRTRLVKRQRQSSGLARFLAAVDAEQVAAQVATLTTIIAGIDAHRATLPA</sequence>